<feature type="region of interest" description="Disordered" evidence="1">
    <location>
        <begin position="84"/>
        <end position="103"/>
    </location>
</feature>
<proteinExistence type="predicted"/>
<keyword evidence="3" id="KW-1185">Reference proteome</keyword>
<dbReference type="AlphaFoldDB" id="A0A5E4MIB1"/>
<accession>A0A5E4MIB1</accession>
<evidence type="ECO:0000256" key="1">
    <source>
        <dbReference type="SAM" id="MobiDB-lite"/>
    </source>
</evidence>
<feature type="compositionally biased region" description="Polar residues" evidence="1">
    <location>
        <begin position="85"/>
        <end position="95"/>
    </location>
</feature>
<sequence length="103" mass="11308">MDATCRVNCYAAKAFGLLPLAGGRKPASVLYAASLWTALCTSGMYAVHYHFENTKNVSPKHTMLMRRVDHSRFEAINKFRRCESESSASTVNKSGPKSAVYGS</sequence>
<reference evidence="2 3" key="1">
    <citation type="submission" date="2019-08" db="EMBL/GenBank/DDBJ databases">
        <authorList>
            <person name="Alioto T."/>
            <person name="Alioto T."/>
            <person name="Gomez Garrido J."/>
        </authorList>
    </citation>
    <scope>NUCLEOTIDE SEQUENCE [LARGE SCALE GENOMIC DNA]</scope>
</reference>
<evidence type="ECO:0000313" key="3">
    <source>
        <dbReference type="Proteomes" id="UP000325440"/>
    </source>
</evidence>
<gene>
    <name evidence="2" type="ORF">CINCED_3A023769</name>
</gene>
<protein>
    <submittedName>
        <fullName evidence="2">Uncharacterized protein</fullName>
    </submittedName>
</protein>
<evidence type="ECO:0000313" key="2">
    <source>
        <dbReference type="EMBL" id="VVC31907.1"/>
    </source>
</evidence>
<dbReference type="Proteomes" id="UP000325440">
    <property type="component" value="Unassembled WGS sequence"/>
</dbReference>
<organism evidence="2 3">
    <name type="scientific">Cinara cedri</name>
    <dbReference type="NCBI Taxonomy" id="506608"/>
    <lineage>
        <taxon>Eukaryota</taxon>
        <taxon>Metazoa</taxon>
        <taxon>Ecdysozoa</taxon>
        <taxon>Arthropoda</taxon>
        <taxon>Hexapoda</taxon>
        <taxon>Insecta</taxon>
        <taxon>Pterygota</taxon>
        <taxon>Neoptera</taxon>
        <taxon>Paraneoptera</taxon>
        <taxon>Hemiptera</taxon>
        <taxon>Sternorrhyncha</taxon>
        <taxon>Aphidomorpha</taxon>
        <taxon>Aphidoidea</taxon>
        <taxon>Aphididae</taxon>
        <taxon>Lachninae</taxon>
        <taxon>Cinara</taxon>
    </lineage>
</organism>
<name>A0A5E4MIB1_9HEMI</name>
<dbReference type="EMBL" id="CABPRJ010000951">
    <property type="protein sequence ID" value="VVC31907.1"/>
    <property type="molecule type" value="Genomic_DNA"/>
</dbReference>